<evidence type="ECO:0000313" key="6">
    <source>
        <dbReference type="Proteomes" id="UP001150538"/>
    </source>
</evidence>
<evidence type="ECO:0000256" key="3">
    <source>
        <dbReference type="ARBA" id="ARBA00023242"/>
    </source>
</evidence>
<dbReference type="GO" id="GO:0019774">
    <property type="term" value="C:proteasome core complex, beta-subunit complex"/>
    <property type="evidence" value="ECO:0007669"/>
    <property type="project" value="UniProtKB-UniRule"/>
</dbReference>
<sequence length="245" mass="27610">MDPITYKLPHTPQGIQKPGEPVKHISSPAVTGSSVLGIKYKDGLMFAADCLGSYGSMLKFKNQHRLHAIGKSTVLAFSGDVSDFQYMQETLDELMNSERNWEDDQSLGTKSIYSYIHAIMYQRRSKVDPLWNSYVVGGIEKGKPFMGYVDLYGTTYEADSLATGFGKHLAQPLMRKALEDKEGDLTEEEARDVLLRSLRVLFYRDTRSLNLYQIAKVTGEGVTISDPTHLDSEWEFGRNIRGYGF</sequence>
<keyword evidence="5" id="KW-0378">Hydrolase</keyword>
<dbReference type="InterPro" id="IPR023333">
    <property type="entry name" value="Proteasome_suB-type"/>
</dbReference>
<dbReference type="SUPFAM" id="SSF56235">
    <property type="entry name" value="N-terminal nucleophile aminohydrolases (Ntn hydrolases)"/>
    <property type="match status" value="1"/>
</dbReference>
<protein>
    <recommendedName>
        <fullName evidence="4">Proteasome subunit beta</fullName>
    </recommendedName>
</protein>
<dbReference type="Proteomes" id="UP001150538">
    <property type="component" value="Unassembled WGS sequence"/>
</dbReference>
<dbReference type="Pfam" id="PF00227">
    <property type="entry name" value="Proteasome"/>
    <property type="match status" value="1"/>
</dbReference>
<evidence type="ECO:0000256" key="4">
    <source>
        <dbReference type="PIRNR" id="PIRNR001213"/>
    </source>
</evidence>
<accession>A0A9W8DQB7</accession>
<organism evidence="5 6">
    <name type="scientific">Mycoemilia scoparia</name>
    <dbReference type="NCBI Taxonomy" id="417184"/>
    <lineage>
        <taxon>Eukaryota</taxon>
        <taxon>Fungi</taxon>
        <taxon>Fungi incertae sedis</taxon>
        <taxon>Zoopagomycota</taxon>
        <taxon>Kickxellomycotina</taxon>
        <taxon>Kickxellomycetes</taxon>
        <taxon>Kickxellales</taxon>
        <taxon>Kickxellaceae</taxon>
        <taxon>Mycoemilia</taxon>
    </lineage>
</organism>
<dbReference type="PANTHER" id="PTHR32194">
    <property type="entry name" value="METALLOPROTEASE TLDD"/>
    <property type="match status" value="1"/>
</dbReference>
<dbReference type="FunFam" id="3.60.20.10:FF:000014">
    <property type="entry name" value="Proteasome subunit beta type-7"/>
    <property type="match status" value="1"/>
</dbReference>
<comment type="similarity">
    <text evidence="4">Belongs to the peptidase T1B family.</text>
</comment>
<keyword evidence="3 4" id="KW-0539">Nucleus</keyword>
<dbReference type="PANTHER" id="PTHR32194:SF6">
    <property type="entry name" value="PROTEASOME SUBUNIT BETA"/>
    <property type="match status" value="1"/>
</dbReference>
<dbReference type="EMBL" id="JANBPU010000046">
    <property type="protein sequence ID" value="KAJ1918394.1"/>
    <property type="molecule type" value="Genomic_DNA"/>
</dbReference>
<dbReference type="InterPro" id="IPR016295">
    <property type="entry name" value="Proteasome_beta4"/>
</dbReference>
<dbReference type="InterPro" id="IPR016050">
    <property type="entry name" value="Proteasome_bsu_CS"/>
</dbReference>
<dbReference type="PROSITE" id="PS51476">
    <property type="entry name" value="PROTEASOME_BETA_2"/>
    <property type="match status" value="1"/>
</dbReference>
<dbReference type="InterPro" id="IPR029055">
    <property type="entry name" value="Ntn_hydrolases_N"/>
</dbReference>
<dbReference type="PIRSF" id="PIRSF001213">
    <property type="entry name" value="Psome_endopept_beta"/>
    <property type="match status" value="1"/>
</dbReference>
<comment type="caution">
    <text evidence="5">The sequence shown here is derived from an EMBL/GenBank/DDBJ whole genome shotgun (WGS) entry which is preliminary data.</text>
</comment>
<keyword evidence="1 4" id="KW-0963">Cytoplasm</keyword>
<dbReference type="GO" id="GO:0005634">
    <property type="term" value="C:nucleus"/>
    <property type="evidence" value="ECO:0007669"/>
    <property type="project" value="UniProtKB-SubCell"/>
</dbReference>
<comment type="subcellular location">
    <subcellularLocation>
        <location evidence="4">Cytoplasm</location>
    </subcellularLocation>
    <subcellularLocation>
        <location evidence="4">Nucleus</location>
    </subcellularLocation>
</comment>
<evidence type="ECO:0000256" key="1">
    <source>
        <dbReference type="ARBA" id="ARBA00022490"/>
    </source>
</evidence>
<dbReference type="InterPro" id="IPR001353">
    <property type="entry name" value="Proteasome_sua/b"/>
</dbReference>
<proteinExistence type="inferred from homology"/>
<evidence type="ECO:0000256" key="2">
    <source>
        <dbReference type="ARBA" id="ARBA00022942"/>
    </source>
</evidence>
<evidence type="ECO:0000313" key="5">
    <source>
        <dbReference type="EMBL" id="KAJ1918394.1"/>
    </source>
</evidence>
<dbReference type="PROSITE" id="PS00854">
    <property type="entry name" value="PROTEASOME_BETA_1"/>
    <property type="match status" value="1"/>
</dbReference>
<dbReference type="GO" id="GO:0051603">
    <property type="term" value="P:proteolysis involved in protein catabolic process"/>
    <property type="evidence" value="ECO:0007669"/>
    <property type="project" value="InterPro"/>
</dbReference>
<dbReference type="GO" id="GO:0016787">
    <property type="term" value="F:hydrolase activity"/>
    <property type="evidence" value="ECO:0007669"/>
    <property type="project" value="UniProtKB-KW"/>
</dbReference>
<dbReference type="Gene3D" id="3.60.20.10">
    <property type="entry name" value="Glutamine Phosphoribosylpyrophosphate, subunit 1, domain 1"/>
    <property type="match status" value="1"/>
</dbReference>
<keyword evidence="2 4" id="KW-0647">Proteasome</keyword>
<comment type="function">
    <text evidence="4">Non-catalytic component of the proteasome.</text>
</comment>
<keyword evidence="6" id="KW-1185">Reference proteome</keyword>
<reference evidence="5" key="1">
    <citation type="submission" date="2022-07" db="EMBL/GenBank/DDBJ databases">
        <title>Phylogenomic reconstructions and comparative analyses of Kickxellomycotina fungi.</title>
        <authorList>
            <person name="Reynolds N.K."/>
            <person name="Stajich J.E."/>
            <person name="Barry K."/>
            <person name="Grigoriev I.V."/>
            <person name="Crous P."/>
            <person name="Smith M.E."/>
        </authorList>
    </citation>
    <scope>NUCLEOTIDE SEQUENCE</scope>
    <source>
        <strain evidence="5">NBRC 100468</strain>
    </source>
</reference>
<dbReference type="OrthoDB" id="10248542at2759"/>
<name>A0A9W8DQB7_9FUNG</name>
<gene>
    <name evidence="5" type="primary">PRE4</name>
    <name evidence="5" type="ORF">H4219_002620</name>
</gene>
<dbReference type="GO" id="GO:0005737">
    <property type="term" value="C:cytoplasm"/>
    <property type="evidence" value="ECO:0007669"/>
    <property type="project" value="UniProtKB-SubCell"/>
</dbReference>
<dbReference type="CDD" id="cd03760">
    <property type="entry name" value="proteasome_beta_type_4"/>
    <property type="match status" value="1"/>
</dbReference>
<dbReference type="AlphaFoldDB" id="A0A9W8DQB7"/>